<organism evidence="1 2">
    <name type="scientific">Neobacillus paridis</name>
    <dbReference type="NCBI Taxonomy" id="2803862"/>
    <lineage>
        <taxon>Bacteria</taxon>
        <taxon>Bacillati</taxon>
        <taxon>Bacillota</taxon>
        <taxon>Bacilli</taxon>
        <taxon>Bacillales</taxon>
        <taxon>Bacillaceae</taxon>
        <taxon>Neobacillus</taxon>
    </lineage>
</organism>
<sequence>MTRSYQANIVLPGGAIAPDEWADALGVRLPSDFTISRRRNGEAASRRGDLFWDWSGYDSRGQAVGLSFAFWIKRSGKSKERDVAPERQTLVDDMQHLMSLVIYKRAGPTLAFNTLIGYLAAFCSIAQYCEAQGLTIPSLMIDEKRFSVYVATLGYGRVLQSLSG</sequence>
<feature type="non-terminal residue" evidence="1">
    <location>
        <position position="164"/>
    </location>
</feature>
<evidence type="ECO:0000313" key="2">
    <source>
        <dbReference type="Proteomes" id="UP000623967"/>
    </source>
</evidence>
<name>A0ABS1THV5_9BACI</name>
<accession>A0ABS1THV5</accession>
<comment type="caution">
    <text evidence="1">The sequence shown here is derived from an EMBL/GenBank/DDBJ whole genome shotgun (WGS) entry which is preliminary data.</text>
</comment>
<dbReference type="Proteomes" id="UP000623967">
    <property type="component" value="Unassembled WGS sequence"/>
</dbReference>
<dbReference type="EMBL" id="JAESWB010000011">
    <property type="protein sequence ID" value="MBL4950904.1"/>
    <property type="molecule type" value="Genomic_DNA"/>
</dbReference>
<evidence type="ECO:0000313" key="1">
    <source>
        <dbReference type="EMBL" id="MBL4950904.1"/>
    </source>
</evidence>
<reference evidence="1 2" key="1">
    <citation type="submission" date="2021-01" db="EMBL/GenBank/DDBJ databases">
        <title>Genome public.</title>
        <authorList>
            <person name="Liu C."/>
            <person name="Sun Q."/>
        </authorList>
    </citation>
    <scope>NUCLEOTIDE SEQUENCE [LARGE SCALE GENOMIC DNA]</scope>
    <source>
        <strain evidence="1 2">YIM B02564</strain>
    </source>
</reference>
<keyword evidence="2" id="KW-1185">Reference proteome</keyword>
<proteinExistence type="predicted"/>
<dbReference type="RefSeq" id="WP_202651730.1">
    <property type="nucleotide sequence ID" value="NZ_JAESWB010000011.1"/>
</dbReference>
<gene>
    <name evidence="1" type="ORF">JK635_01430</name>
</gene>
<protein>
    <submittedName>
        <fullName evidence="1">Uncharacterized protein</fullName>
    </submittedName>
</protein>